<feature type="transmembrane region" description="Helical" evidence="7">
    <location>
        <begin position="367"/>
        <end position="387"/>
    </location>
</feature>
<dbReference type="CDD" id="cd13138">
    <property type="entry name" value="MATE_yoeA_like"/>
    <property type="match status" value="1"/>
</dbReference>
<keyword evidence="3" id="KW-1003">Cell membrane</keyword>
<dbReference type="AlphaFoldDB" id="A0A7W6F285"/>
<feature type="transmembrane region" description="Helical" evidence="7">
    <location>
        <begin position="331"/>
        <end position="355"/>
    </location>
</feature>
<feature type="transmembrane region" description="Helical" evidence="7">
    <location>
        <begin position="61"/>
        <end position="84"/>
    </location>
</feature>
<dbReference type="Pfam" id="PF01554">
    <property type="entry name" value="MatE"/>
    <property type="match status" value="2"/>
</dbReference>
<evidence type="ECO:0000256" key="2">
    <source>
        <dbReference type="ARBA" id="ARBA00022448"/>
    </source>
</evidence>
<dbReference type="InterPro" id="IPR052031">
    <property type="entry name" value="Membrane_Transporter-Flippase"/>
</dbReference>
<comment type="caution">
    <text evidence="8">The sequence shown here is derived from an EMBL/GenBank/DDBJ whole genome shotgun (WGS) entry which is preliminary data.</text>
</comment>
<dbReference type="InterPro" id="IPR002528">
    <property type="entry name" value="MATE_fam"/>
</dbReference>
<dbReference type="Proteomes" id="UP000538670">
    <property type="component" value="Unassembled WGS sequence"/>
</dbReference>
<dbReference type="RefSeq" id="WP_183950716.1">
    <property type="nucleotide sequence ID" value="NZ_JACIDH010000002.1"/>
</dbReference>
<evidence type="ECO:0000256" key="1">
    <source>
        <dbReference type="ARBA" id="ARBA00004429"/>
    </source>
</evidence>
<name>A0A7W6F285_9SPHN</name>
<dbReference type="GO" id="GO:0005886">
    <property type="term" value="C:plasma membrane"/>
    <property type="evidence" value="ECO:0007669"/>
    <property type="project" value="UniProtKB-SubCell"/>
</dbReference>
<keyword evidence="2" id="KW-0813">Transport</keyword>
<dbReference type="PIRSF" id="PIRSF006603">
    <property type="entry name" value="DinF"/>
    <property type="match status" value="1"/>
</dbReference>
<keyword evidence="9" id="KW-1185">Reference proteome</keyword>
<feature type="transmembrane region" description="Helical" evidence="7">
    <location>
        <begin position="96"/>
        <end position="118"/>
    </location>
</feature>
<keyword evidence="4 7" id="KW-0812">Transmembrane</keyword>
<keyword evidence="6 7" id="KW-0472">Membrane</keyword>
<dbReference type="PANTHER" id="PTHR43549:SF3">
    <property type="entry name" value="MULTIDRUG RESISTANCE PROTEIN YPNP-RELATED"/>
    <property type="match status" value="1"/>
</dbReference>
<evidence type="ECO:0000256" key="3">
    <source>
        <dbReference type="ARBA" id="ARBA00022475"/>
    </source>
</evidence>
<gene>
    <name evidence="8" type="ORF">GGR48_000930</name>
</gene>
<dbReference type="EMBL" id="JACIDH010000002">
    <property type="protein sequence ID" value="MBB3878517.1"/>
    <property type="molecule type" value="Genomic_DNA"/>
</dbReference>
<feature type="transmembrane region" description="Helical" evidence="7">
    <location>
        <begin position="203"/>
        <end position="223"/>
    </location>
</feature>
<feature type="transmembrane region" description="Helical" evidence="7">
    <location>
        <begin position="394"/>
        <end position="413"/>
    </location>
</feature>
<feature type="transmembrane region" description="Helical" evidence="7">
    <location>
        <begin position="172"/>
        <end position="191"/>
    </location>
</feature>
<comment type="subcellular location">
    <subcellularLocation>
        <location evidence="1">Cell inner membrane</location>
        <topology evidence="1">Multi-pass membrane protein</topology>
    </subcellularLocation>
</comment>
<reference evidence="8 9" key="1">
    <citation type="submission" date="2020-08" db="EMBL/GenBank/DDBJ databases">
        <title>Genomic Encyclopedia of Type Strains, Phase IV (KMG-IV): sequencing the most valuable type-strain genomes for metagenomic binning, comparative biology and taxonomic classification.</title>
        <authorList>
            <person name="Goeker M."/>
        </authorList>
    </citation>
    <scope>NUCLEOTIDE SEQUENCE [LARGE SCALE GENOMIC DNA]</scope>
    <source>
        <strain evidence="8 9">DSM 19512</strain>
    </source>
</reference>
<feature type="transmembrane region" description="Helical" evidence="7">
    <location>
        <begin position="290"/>
        <end position="310"/>
    </location>
</feature>
<dbReference type="NCBIfam" id="TIGR00797">
    <property type="entry name" value="matE"/>
    <property type="match status" value="1"/>
</dbReference>
<accession>A0A7W6F285</accession>
<proteinExistence type="predicted"/>
<evidence type="ECO:0000256" key="4">
    <source>
        <dbReference type="ARBA" id="ARBA00022692"/>
    </source>
</evidence>
<evidence type="ECO:0000256" key="6">
    <source>
        <dbReference type="ARBA" id="ARBA00023136"/>
    </source>
</evidence>
<dbReference type="PANTHER" id="PTHR43549">
    <property type="entry name" value="MULTIDRUG RESISTANCE PROTEIN YPNP-RELATED"/>
    <property type="match status" value="1"/>
</dbReference>
<keyword evidence="5 7" id="KW-1133">Transmembrane helix</keyword>
<evidence type="ECO:0000256" key="5">
    <source>
        <dbReference type="ARBA" id="ARBA00022989"/>
    </source>
</evidence>
<feature type="transmembrane region" description="Helical" evidence="7">
    <location>
        <begin position="244"/>
        <end position="270"/>
    </location>
</feature>
<feature type="transmembrane region" description="Helical" evidence="7">
    <location>
        <begin position="138"/>
        <end position="160"/>
    </location>
</feature>
<dbReference type="GO" id="GO:0042910">
    <property type="term" value="F:xenobiotic transmembrane transporter activity"/>
    <property type="evidence" value="ECO:0007669"/>
    <property type="project" value="InterPro"/>
</dbReference>
<dbReference type="InterPro" id="IPR048279">
    <property type="entry name" value="MdtK-like"/>
</dbReference>
<evidence type="ECO:0000313" key="9">
    <source>
        <dbReference type="Proteomes" id="UP000538670"/>
    </source>
</evidence>
<protein>
    <submittedName>
        <fullName evidence="8">Putative MATE family efflux protein</fullName>
    </submittedName>
</protein>
<organism evidence="8 9">
    <name type="scientific">Sphingomonas pseudosanguinis</name>
    <dbReference type="NCBI Taxonomy" id="413712"/>
    <lineage>
        <taxon>Bacteria</taxon>
        <taxon>Pseudomonadati</taxon>
        <taxon>Pseudomonadota</taxon>
        <taxon>Alphaproteobacteria</taxon>
        <taxon>Sphingomonadales</taxon>
        <taxon>Sphingomonadaceae</taxon>
        <taxon>Sphingomonas</taxon>
    </lineage>
</organism>
<evidence type="ECO:0000256" key="7">
    <source>
        <dbReference type="SAM" id="Phobius"/>
    </source>
</evidence>
<evidence type="ECO:0000313" key="8">
    <source>
        <dbReference type="EMBL" id="MBB3878517.1"/>
    </source>
</evidence>
<feature type="transmembrane region" description="Helical" evidence="7">
    <location>
        <begin position="425"/>
        <end position="445"/>
    </location>
</feature>
<dbReference type="GO" id="GO:0015297">
    <property type="term" value="F:antiporter activity"/>
    <property type="evidence" value="ECO:0007669"/>
    <property type="project" value="InterPro"/>
</dbReference>
<sequence length="480" mass="50665">MTANAGRRDLTTGPIGRTLLLFALPTLGSSVLQSLNGSINAIWIGQFLGARALAATTNANIIMFLLVAATFGFGMAATILIGQNMGRRDVDAARRVLGAALGLFLIISVLTVIVGWLAAPAILRALSTPDDVYPLALAYLRIIFVAMPPGFVSVLFTMALRGVGDSVTPLKFMALGSVLDVILNPVFILGLGPLPALGIQGSALATLIANAASLIGLVGFIYARDLVVRLRGAEWRYLMPSTELLRTIVVKGFPMGLQMLVVSTSALAMMGLVNRHGTATTAAYGAANQLWTYIQMPAMAVGAAVSAMVAQNIGAGQWDRVDRVTRAGLRMNLLLTGALVGIVTLLDRHVLWLFLGSEPAAIDIATRINLIAGWSFMLFGISMVLAATVRANGAVVGPLVILAIAMFPVRFGLAYALSPMLGSDAIWWSFPAGSLASMLMTIAYYRRGGWRKGKLTAAPEECHEQAMAEGQPTNKAMPVG</sequence>